<reference evidence="2 3" key="1">
    <citation type="journal article" date="2018" name="J. Microbiol.">
        <title>Baekduia soli gen. nov., sp. nov., a novel bacterium isolated from the soil of Baekdu Mountain and proposal of a novel family name, Baekduiaceae fam. nov.</title>
        <authorList>
            <person name="An D.S."/>
            <person name="Siddiqi M.Z."/>
            <person name="Kim K.H."/>
            <person name="Yu H.S."/>
            <person name="Im W.T."/>
        </authorList>
    </citation>
    <scope>NUCLEOTIDE SEQUENCE [LARGE SCALE GENOMIC DNA]</scope>
    <source>
        <strain evidence="2 3">BR7-21</strain>
    </source>
</reference>
<dbReference type="GO" id="GO:0017168">
    <property type="term" value="F:5-oxoprolinase (ATP-hydrolyzing) activity"/>
    <property type="evidence" value="ECO:0007669"/>
    <property type="project" value="TreeGrafter"/>
</dbReference>
<dbReference type="GO" id="GO:0005829">
    <property type="term" value="C:cytosol"/>
    <property type="evidence" value="ECO:0007669"/>
    <property type="project" value="TreeGrafter"/>
</dbReference>
<feature type="domain" description="Hydantoinase B/oxoprolinase" evidence="1">
    <location>
        <begin position="13"/>
        <end position="540"/>
    </location>
</feature>
<gene>
    <name evidence="2" type="ORF">FSW04_00175</name>
</gene>
<dbReference type="PANTHER" id="PTHR11365:SF23">
    <property type="entry name" value="HYPOTHETICAL 5-OXOPROLINASE (EUROFUNG)-RELATED"/>
    <property type="match status" value="1"/>
</dbReference>
<evidence type="ECO:0000313" key="3">
    <source>
        <dbReference type="Proteomes" id="UP000321805"/>
    </source>
</evidence>
<name>A0A5B8TZI3_9ACTN</name>
<sequence>MPEPTARPERRLDPITFRVLGGAFESVAQEMASVQIRMSLSGIIRESEDMGAGIFDLTGREICESDTSPMHIGSLPWYIRGIRQTWADDWSDGDIVLHNHPYKGASHSPDAAIIMPIFFAGEAVAFAGVTGHMLDLGGAAPGLNMDVFDMWAENKIYDALKIYEAGTLNRELWRHILGNTRVPEENRGDLDAMIAACRVGRDRFVALLERYGKDTVFAAAEEWMDYSEFMMRREIEKIPDGRYRAPTGWLDDNGRDRGRPLRVECAVEVSGSDITVDLTGSEAESPTSYNSPFEGATQVAAYYIIRTILLDDALSDVHVPQNDGIFRAITVVAPEGTIYNPRFPRASSGRFMKCERICDNVILALSDPWPERTTAGNGAVCHAISYSGFQPEKSQYWVYMEINESSYGGRYGMDGLDSVDSLLVNTRNNPIEELEGRYPLRCERYELRPEPPAPGRWRGGVGIVRETRYLTDGYVSSEADRHYDPPRGVYGGSDGVTAAMTRNPGGPREESLPALLTGVEFKDGDLLRIETPSSAGYGDPFERDPAAVAEDYLDGFVDLDEARRSYGVVLGRDGSVDAAATQALRAGR</sequence>
<dbReference type="InterPro" id="IPR045079">
    <property type="entry name" value="Oxoprolinase-like"/>
</dbReference>
<dbReference type="GO" id="GO:0006749">
    <property type="term" value="P:glutathione metabolic process"/>
    <property type="evidence" value="ECO:0007669"/>
    <property type="project" value="TreeGrafter"/>
</dbReference>
<dbReference type="EMBL" id="CP042430">
    <property type="protein sequence ID" value="QEC46134.1"/>
    <property type="molecule type" value="Genomic_DNA"/>
</dbReference>
<dbReference type="KEGG" id="bsol:FSW04_00175"/>
<proteinExistence type="predicted"/>
<accession>A0A5B8TZI3</accession>
<evidence type="ECO:0000313" key="2">
    <source>
        <dbReference type="EMBL" id="QEC46134.1"/>
    </source>
</evidence>
<dbReference type="Proteomes" id="UP000321805">
    <property type="component" value="Chromosome"/>
</dbReference>
<organism evidence="2 3">
    <name type="scientific">Baekduia soli</name>
    <dbReference type="NCBI Taxonomy" id="496014"/>
    <lineage>
        <taxon>Bacteria</taxon>
        <taxon>Bacillati</taxon>
        <taxon>Actinomycetota</taxon>
        <taxon>Thermoleophilia</taxon>
        <taxon>Solirubrobacterales</taxon>
        <taxon>Baekduiaceae</taxon>
        <taxon>Baekduia</taxon>
    </lineage>
</organism>
<dbReference type="RefSeq" id="WP_146915007.1">
    <property type="nucleotide sequence ID" value="NZ_CP042430.1"/>
</dbReference>
<dbReference type="InterPro" id="IPR003692">
    <property type="entry name" value="Hydantoinase_B"/>
</dbReference>
<evidence type="ECO:0000259" key="1">
    <source>
        <dbReference type="Pfam" id="PF02538"/>
    </source>
</evidence>
<dbReference type="PANTHER" id="PTHR11365">
    <property type="entry name" value="5-OXOPROLINASE RELATED"/>
    <property type="match status" value="1"/>
</dbReference>
<keyword evidence="3" id="KW-1185">Reference proteome</keyword>
<protein>
    <submittedName>
        <fullName evidence="2">Hydantoinase B/oxoprolinase family protein</fullName>
    </submittedName>
</protein>
<dbReference type="Pfam" id="PF02538">
    <property type="entry name" value="Hydantoinase_B"/>
    <property type="match status" value="1"/>
</dbReference>
<dbReference type="OrthoDB" id="102473at2"/>
<dbReference type="AlphaFoldDB" id="A0A5B8TZI3"/>